<evidence type="ECO:0000313" key="10">
    <source>
        <dbReference type="EMBL" id="JAS60674.1"/>
    </source>
</evidence>
<evidence type="ECO:0000256" key="4">
    <source>
        <dbReference type="ARBA" id="ARBA00022963"/>
    </source>
</evidence>
<dbReference type="FunFam" id="3.40.50.1820:FF:000057">
    <property type="entry name" value="Lipase"/>
    <property type="match status" value="1"/>
</dbReference>
<name>A0A1B6GE13_9HEMI</name>
<keyword evidence="2 8" id="KW-0732">Signal</keyword>
<comment type="similarity">
    <text evidence="1">Belongs to the AB hydrolase superfamily. Lipase family.</text>
</comment>
<organism evidence="10">
    <name type="scientific">Cuerna arida</name>
    <dbReference type="NCBI Taxonomy" id="1464854"/>
    <lineage>
        <taxon>Eukaryota</taxon>
        <taxon>Metazoa</taxon>
        <taxon>Ecdysozoa</taxon>
        <taxon>Arthropoda</taxon>
        <taxon>Hexapoda</taxon>
        <taxon>Insecta</taxon>
        <taxon>Pterygota</taxon>
        <taxon>Neoptera</taxon>
        <taxon>Paraneoptera</taxon>
        <taxon>Hemiptera</taxon>
        <taxon>Auchenorrhyncha</taxon>
        <taxon>Membracoidea</taxon>
        <taxon>Cicadellidae</taxon>
        <taxon>Cicadellinae</taxon>
        <taxon>Proconiini</taxon>
        <taxon>Cuerna</taxon>
    </lineage>
</organism>
<dbReference type="InterPro" id="IPR006693">
    <property type="entry name" value="AB_hydrolase_lipase"/>
</dbReference>
<dbReference type="EMBL" id="GECZ01009095">
    <property type="protein sequence ID" value="JAS60674.1"/>
    <property type="molecule type" value="Transcribed_RNA"/>
</dbReference>
<keyword evidence="4" id="KW-0442">Lipid degradation</keyword>
<evidence type="ECO:0000256" key="6">
    <source>
        <dbReference type="ARBA" id="ARBA00023180"/>
    </source>
</evidence>
<dbReference type="GO" id="GO:0016042">
    <property type="term" value="P:lipid catabolic process"/>
    <property type="evidence" value="ECO:0007669"/>
    <property type="project" value="UniProtKB-KW"/>
</dbReference>
<dbReference type="Pfam" id="PF04083">
    <property type="entry name" value="Abhydro_lipase"/>
    <property type="match status" value="1"/>
</dbReference>
<feature type="domain" description="Partial AB-hydrolase lipase" evidence="9">
    <location>
        <begin position="50"/>
        <end position="108"/>
    </location>
</feature>
<evidence type="ECO:0000256" key="8">
    <source>
        <dbReference type="SAM" id="SignalP"/>
    </source>
</evidence>
<evidence type="ECO:0000256" key="3">
    <source>
        <dbReference type="ARBA" id="ARBA00022801"/>
    </source>
</evidence>
<evidence type="ECO:0000256" key="2">
    <source>
        <dbReference type="ARBA" id="ARBA00022729"/>
    </source>
</evidence>
<evidence type="ECO:0000256" key="7">
    <source>
        <dbReference type="SAM" id="MobiDB-lite"/>
    </source>
</evidence>
<dbReference type="GO" id="GO:0016787">
    <property type="term" value="F:hydrolase activity"/>
    <property type="evidence" value="ECO:0007669"/>
    <property type="project" value="UniProtKB-KW"/>
</dbReference>
<feature type="non-terminal residue" evidence="10">
    <location>
        <position position="836"/>
    </location>
</feature>
<evidence type="ECO:0000256" key="5">
    <source>
        <dbReference type="ARBA" id="ARBA00023098"/>
    </source>
</evidence>
<dbReference type="Gene3D" id="3.40.50.1820">
    <property type="entry name" value="alpha/beta hydrolase"/>
    <property type="match status" value="1"/>
</dbReference>
<protein>
    <recommendedName>
        <fullName evidence="9">Partial AB-hydrolase lipase domain-containing protein</fullName>
    </recommendedName>
</protein>
<sequence length="836" mass="96310">GSATHNRSYHPCSLMELRLVWSVLWICLSQTLAASIGHSAINEEDDLAIIEYVVENGYELQSHTIVTEDDYILTYHRLGKKDAPADGTFRPPVFLQHPLLASSAAWLIPSSEQLAYALVDSGYDVWLGNSRGSRYSRGHKSLNVSHERYWDFSLHEMAELDLSAGIDYILQQYVNTDKLLFVGQGHGAVQGLILSIVRPSYQDKLTGVVAFAPAVYLTALANASTSDQFMARSIIDTAEKIAHEHESKGVHFMFSKSSELFDHYGFKIKSDKLKFRSLWATNITEDSWALISRFFPSGVPTNAIHYVHQQIENGPVFRNYNYGSAGNSLHYDSPDPPVYELSHVGIPVHIFYSQNDILVSTQDIMLLKNKLENSTLHLVNEQGIFRHLDFLWGHRSNGLVAKVFALLDKDRSLSGHFTTGLSKQSNDTGEIIVNKGIGYVPLIKEKVPVESSSTEKITNVEHKINKTHNGWQKPLSTLNYNELMKRLHQYQHHISVTYNIKIGDNPTQSDLDKLDDALKMSGRKCDSECQELKDLIKKITRYIAHIKETYLNRRDDDTDNMIGEVLVRGAHGYYVPRKTGDISKSGKIRDAFNWNQIDTALKYFKAYYNLRKYSDYILTNYQVLIKYFTIEQELKKLEELKNRVEESGQRCSWEYTTIRSLLKSVHINSNKEEKGNETISNNNEEMYEYFRIIYKLRQYVKFISLKYNITFDYNLFESEFGKLNKLADRIREKEEPCITECNEILRLLEDALGNPSTPQTTPPSNPKEPELKKKSNEINIFHDSKWKKFEYTSIYFQTLVKLRRDVQYISNNFHITFNYSNIESEVMKLKELADRI</sequence>
<gene>
    <name evidence="10" type="ORF">g.25294</name>
</gene>
<accession>A0A1B6GE13</accession>
<dbReference type="SUPFAM" id="SSF53474">
    <property type="entry name" value="alpha/beta-Hydrolases"/>
    <property type="match status" value="1"/>
</dbReference>
<keyword evidence="3" id="KW-0378">Hydrolase</keyword>
<dbReference type="AlphaFoldDB" id="A0A1B6GE13"/>
<feature type="region of interest" description="Disordered" evidence="7">
    <location>
        <begin position="752"/>
        <end position="773"/>
    </location>
</feature>
<dbReference type="PANTHER" id="PTHR11005">
    <property type="entry name" value="LYSOSOMAL ACID LIPASE-RELATED"/>
    <property type="match status" value="1"/>
</dbReference>
<reference evidence="10" key="1">
    <citation type="submission" date="2015-11" db="EMBL/GenBank/DDBJ databases">
        <title>De novo transcriptome assembly of four potential Pierce s Disease insect vectors from Arizona vineyards.</title>
        <authorList>
            <person name="Tassone E.E."/>
        </authorList>
    </citation>
    <scope>NUCLEOTIDE SEQUENCE</scope>
</reference>
<evidence type="ECO:0000256" key="1">
    <source>
        <dbReference type="ARBA" id="ARBA00010701"/>
    </source>
</evidence>
<evidence type="ECO:0000259" key="9">
    <source>
        <dbReference type="Pfam" id="PF04083"/>
    </source>
</evidence>
<dbReference type="InterPro" id="IPR029058">
    <property type="entry name" value="AB_hydrolase_fold"/>
</dbReference>
<keyword evidence="5" id="KW-0443">Lipid metabolism</keyword>
<proteinExistence type="inferred from homology"/>
<feature type="chain" id="PRO_5008583511" description="Partial AB-hydrolase lipase domain-containing protein" evidence="8">
    <location>
        <begin position="34"/>
        <end position="836"/>
    </location>
</feature>
<feature type="signal peptide" evidence="8">
    <location>
        <begin position="1"/>
        <end position="33"/>
    </location>
</feature>
<feature type="non-terminal residue" evidence="10">
    <location>
        <position position="1"/>
    </location>
</feature>
<keyword evidence="6" id="KW-0325">Glycoprotein</keyword>